<dbReference type="InterPro" id="IPR050534">
    <property type="entry name" value="Coronavir_polyprotein_1ab"/>
</dbReference>
<dbReference type="SUPFAM" id="SSF52540">
    <property type="entry name" value="P-loop containing nucleoside triphosphate hydrolases"/>
    <property type="match status" value="1"/>
</dbReference>
<dbReference type="Pfam" id="PF13087">
    <property type="entry name" value="AAA_12"/>
    <property type="match status" value="1"/>
</dbReference>
<dbReference type="GO" id="GO:0043139">
    <property type="term" value="F:5'-3' DNA helicase activity"/>
    <property type="evidence" value="ECO:0007669"/>
    <property type="project" value="TreeGrafter"/>
</dbReference>
<keyword evidence="3" id="KW-0347">Helicase</keyword>
<sequence length="565" mass="63204">MQITIKQHERLLIREHKLQEDEHARILNESAINLRAAGKLYVAMLAGIDELRGNVILRFSSKRPFPRRNEHITAIVAAREHNDPSRWQHTTYRTIQAKAQRFCELVAVWYRFEENDRLVIGFRGATANFLADLPPGTALILGPQEPPTAYLENLISLLQDAHLYPRFQDTVSIDVSGKTWNPEPLTNDSTTSLLLSAQLALHRDIIIQGPPGTGKSFLIANLCADFLRQGKKVLVTALTNTALMELAEKDGLTDFLQLGSVYKTSLSTDESKRLPKLREGADYAHLPGTLLLCSYYKLSEKTRLATGAQFDLVIVEEASQAFLATIGAARHLGEQCVIVGDQMQLQPIRATTDGDIEHPSLKKAFNGLSTLADSELTTSKFILQQTFRLPPYSTYLTNAFYGGRLQSVQPQLKPLHYPPAFPVPEKSVHLIELLMAAGVKAPQNAIAQVTQLTGELHRLNLKATIAVLSFYVVTVKELQQRIYADLGYSERVTVETIDRIQGLTVDVCILLIPNNGLNFSLNPNRFNVATSRARHRTIIVLPNDLDVDELEPRVKKYLTEAKQEY</sequence>
<dbReference type="Proteomes" id="UP000488299">
    <property type="component" value="Unassembled WGS sequence"/>
</dbReference>
<dbReference type="EMBL" id="WELI01000014">
    <property type="protein sequence ID" value="KAB7726680.1"/>
    <property type="molecule type" value="Genomic_DNA"/>
</dbReference>
<accession>A0A7J5TSV6</accession>
<evidence type="ECO:0000256" key="3">
    <source>
        <dbReference type="ARBA" id="ARBA00022806"/>
    </source>
</evidence>
<keyword evidence="4" id="KW-0067">ATP-binding</keyword>
<proteinExistence type="predicted"/>
<gene>
    <name evidence="6" type="ORF">F5984_23925</name>
</gene>
<dbReference type="RefSeq" id="WP_152126753.1">
    <property type="nucleotide sequence ID" value="NZ_WELI01000014.1"/>
</dbReference>
<keyword evidence="2" id="KW-0378">Hydrolase</keyword>
<dbReference type="PANTHER" id="PTHR43788:SF8">
    <property type="entry name" value="DNA-BINDING PROTEIN SMUBP-2"/>
    <property type="match status" value="1"/>
</dbReference>
<dbReference type="InterPro" id="IPR041679">
    <property type="entry name" value="DNA2/NAM7-like_C"/>
</dbReference>
<dbReference type="GO" id="GO:0005524">
    <property type="term" value="F:ATP binding"/>
    <property type="evidence" value="ECO:0007669"/>
    <property type="project" value="UniProtKB-KW"/>
</dbReference>
<dbReference type="Gene3D" id="3.40.50.300">
    <property type="entry name" value="P-loop containing nucleotide triphosphate hydrolases"/>
    <property type="match status" value="2"/>
</dbReference>
<evidence type="ECO:0000256" key="1">
    <source>
        <dbReference type="ARBA" id="ARBA00022741"/>
    </source>
</evidence>
<evidence type="ECO:0000256" key="4">
    <source>
        <dbReference type="ARBA" id="ARBA00022840"/>
    </source>
</evidence>
<evidence type="ECO:0000259" key="5">
    <source>
        <dbReference type="Pfam" id="PF13087"/>
    </source>
</evidence>
<reference evidence="6 7" key="1">
    <citation type="submission" date="2019-10" db="EMBL/GenBank/DDBJ databases">
        <title>Rudanella paleaurantiibacter sp. nov., isolated from sludge.</title>
        <authorList>
            <person name="Xu S.Q."/>
        </authorList>
    </citation>
    <scope>NUCLEOTIDE SEQUENCE [LARGE SCALE GENOMIC DNA]</scope>
    <source>
        <strain evidence="6 7">HX-22-17</strain>
    </source>
</reference>
<comment type="caution">
    <text evidence="6">The sequence shown here is derived from an EMBL/GenBank/DDBJ whole genome shotgun (WGS) entry which is preliminary data.</text>
</comment>
<dbReference type="Pfam" id="PF13604">
    <property type="entry name" value="AAA_30"/>
    <property type="match status" value="1"/>
</dbReference>
<dbReference type="PANTHER" id="PTHR43788">
    <property type="entry name" value="DNA2/NAM7 HELICASE FAMILY MEMBER"/>
    <property type="match status" value="1"/>
</dbReference>
<dbReference type="AlphaFoldDB" id="A0A7J5TSV6"/>
<organism evidence="6 7">
    <name type="scientific">Rudanella paleaurantiibacter</name>
    <dbReference type="NCBI Taxonomy" id="2614655"/>
    <lineage>
        <taxon>Bacteria</taxon>
        <taxon>Pseudomonadati</taxon>
        <taxon>Bacteroidota</taxon>
        <taxon>Cytophagia</taxon>
        <taxon>Cytophagales</taxon>
        <taxon>Cytophagaceae</taxon>
        <taxon>Rudanella</taxon>
    </lineage>
</organism>
<keyword evidence="1" id="KW-0547">Nucleotide-binding</keyword>
<evidence type="ECO:0000313" key="6">
    <source>
        <dbReference type="EMBL" id="KAB7726680.1"/>
    </source>
</evidence>
<dbReference type="GO" id="GO:0016787">
    <property type="term" value="F:hydrolase activity"/>
    <property type="evidence" value="ECO:0007669"/>
    <property type="project" value="UniProtKB-KW"/>
</dbReference>
<protein>
    <submittedName>
        <fullName evidence="6">AAA family ATPase</fullName>
    </submittedName>
</protein>
<evidence type="ECO:0000313" key="7">
    <source>
        <dbReference type="Proteomes" id="UP000488299"/>
    </source>
</evidence>
<feature type="domain" description="DNA2/NAM7 helicase-like C-terminal" evidence="5">
    <location>
        <begin position="380"/>
        <end position="540"/>
    </location>
</feature>
<dbReference type="InterPro" id="IPR027417">
    <property type="entry name" value="P-loop_NTPase"/>
</dbReference>
<evidence type="ECO:0000256" key="2">
    <source>
        <dbReference type="ARBA" id="ARBA00022801"/>
    </source>
</evidence>
<keyword evidence="7" id="KW-1185">Reference proteome</keyword>
<name>A0A7J5TSV6_9BACT</name>